<dbReference type="InterPro" id="IPR050617">
    <property type="entry name" value="E3_ligase_FN3/SPRY"/>
</dbReference>
<dbReference type="PANTHER" id="PTHR24099">
    <property type="entry name" value="E3 UBIQUITIN-PROTEIN LIGASE TRIM36-RELATED"/>
    <property type="match status" value="1"/>
</dbReference>
<organism evidence="2 3">
    <name type="scientific">Cynoglossus semilaevis</name>
    <name type="common">Tongue sole</name>
    <dbReference type="NCBI Taxonomy" id="244447"/>
    <lineage>
        <taxon>Eukaryota</taxon>
        <taxon>Metazoa</taxon>
        <taxon>Chordata</taxon>
        <taxon>Craniata</taxon>
        <taxon>Vertebrata</taxon>
        <taxon>Euteleostomi</taxon>
        <taxon>Actinopterygii</taxon>
        <taxon>Neopterygii</taxon>
        <taxon>Teleostei</taxon>
        <taxon>Neoteleostei</taxon>
        <taxon>Acanthomorphata</taxon>
        <taxon>Carangaria</taxon>
        <taxon>Pleuronectiformes</taxon>
        <taxon>Pleuronectoidei</taxon>
        <taxon>Cynoglossidae</taxon>
        <taxon>Cynoglossinae</taxon>
        <taxon>Cynoglossus</taxon>
    </lineage>
</organism>
<dbReference type="PANTHER" id="PTHR24099:SF7">
    <property type="entry name" value="CARDIOMYOPATHY-ASSOCIATED PROTEIN 5"/>
    <property type="match status" value="1"/>
</dbReference>
<evidence type="ECO:0000313" key="3">
    <source>
        <dbReference type="Proteomes" id="UP000265120"/>
    </source>
</evidence>
<dbReference type="PROSITE" id="PS50188">
    <property type="entry name" value="B302_SPRY"/>
    <property type="match status" value="1"/>
</dbReference>
<dbReference type="InterPro" id="IPR003879">
    <property type="entry name" value="Butyrophylin_SPRY"/>
</dbReference>
<dbReference type="Proteomes" id="UP000265120">
    <property type="component" value="Chromosome Z"/>
</dbReference>
<reference evidence="2" key="2">
    <citation type="submission" date="2025-08" db="UniProtKB">
        <authorList>
            <consortium name="Ensembl"/>
        </authorList>
    </citation>
    <scope>IDENTIFICATION</scope>
</reference>
<sequence>LFGKVALSQYTCPQLIQLWNLQPTIKPCISPRTHTKSCEPQKISELNYRDNLLLKQDTDQNHLLPARGCYYWETNVSQSTAYRLGVAYSTTSRESSLGENTSSWCLQYQLLHSKVLSTVLVIETPERVGTLLDYQRGRLSFYNSQSGQLLGSFSQLFPRPCHPALALELPGSLELSRRRGI</sequence>
<reference evidence="2 3" key="1">
    <citation type="journal article" date="2014" name="Nat. Genet.">
        <title>Whole-genome sequence of a flatfish provides insights into ZW sex chromosome evolution and adaptation to a benthic lifestyle.</title>
        <authorList>
            <person name="Chen S."/>
            <person name="Zhang G."/>
            <person name="Shao C."/>
            <person name="Huang Q."/>
            <person name="Liu G."/>
            <person name="Zhang P."/>
            <person name="Song W."/>
            <person name="An N."/>
            <person name="Chalopin D."/>
            <person name="Volff J.N."/>
            <person name="Hong Y."/>
            <person name="Li Q."/>
            <person name="Sha Z."/>
            <person name="Zhou H."/>
            <person name="Xie M."/>
            <person name="Yu Q."/>
            <person name="Liu Y."/>
            <person name="Xiang H."/>
            <person name="Wang N."/>
            <person name="Wu K."/>
            <person name="Yang C."/>
            <person name="Zhou Q."/>
            <person name="Liao X."/>
            <person name="Yang L."/>
            <person name="Hu Q."/>
            <person name="Zhang J."/>
            <person name="Meng L."/>
            <person name="Jin L."/>
            <person name="Tian Y."/>
            <person name="Lian J."/>
            <person name="Yang J."/>
            <person name="Miao G."/>
            <person name="Liu S."/>
            <person name="Liang Z."/>
            <person name="Yan F."/>
            <person name="Li Y."/>
            <person name="Sun B."/>
            <person name="Zhang H."/>
            <person name="Zhang J."/>
            <person name="Zhu Y."/>
            <person name="Du M."/>
            <person name="Zhao Y."/>
            <person name="Schartl M."/>
            <person name="Tang Q."/>
            <person name="Wang J."/>
        </authorList>
    </citation>
    <scope>NUCLEOTIDE SEQUENCE</scope>
</reference>
<keyword evidence="3" id="KW-1185">Reference proteome</keyword>
<dbReference type="GeneTree" id="ENSGT00940000159696"/>
<dbReference type="Ensembl" id="ENSCSET00000026250.1">
    <property type="protein sequence ID" value="ENSCSEP00000025910.1"/>
    <property type="gene ID" value="ENSCSEG00000016555.1"/>
</dbReference>
<dbReference type="InterPro" id="IPR043136">
    <property type="entry name" value="B30.2/SPRY_sf"/>
</dbReference>
<dbReference type="GO" id="GO:0005737">
    <property type="term" value="C:cytoplasm"/>
    <property type="evidence" value="ECO:0007669"/>
    <property type="project" value="TreeGrafter"/>
</dbReference>
<dbReference type="AlphaFoldDB" id="A0A3P8WML7"/>
<dbReference type="SUPFAM" id="SSF49899">
    <property type="entry name" value="Concanavalin A-like lectins/glucanases"/>
    <property type="match status" value="1"/>
</dbReference>
<feature type="domain" description="B30.2/SPRY" evidence="1">
    <location>
        <begin position="1"/>
        <end position="181"/>
    </location>
</feature>
<dbReference type="Pfam" id="PF00622">
    <property type="entry name" value="SPRY"/>
    <property type="match status" value="1"/>
</dbReference>
<dbReference type="InterPro" id="IPR013320">
    <property type="entry name" value="ConA-like_dom_sf"/>
</dbReference>
<accession>A0A3P8WML7</accession>
<proteinExistence type="predicted"/>
<dbReference type="InterPro" id="IPR001870">
    <property type="entry name" value="B30.2/SPRY"/>
</dbReference>
<name>A0A3P8WML7_CYNSE</name>
<dbReference type="InterPro" id="IPR003877">
    <property type="entry name" value="SPRY_dom"/>
</dbReference>
<protein>
    <recommendedName>
        <fullName evidence="1">B30.2/SPRY domain-containing protein</fullName>
    </recommendedName>
</protein>
<dbReference type="Gene3D" id="2.60.120.920">
    <property type="match status" value="1"/>
</dbReference>
<evidence type="ECO:0000313" key="2">
    <source>
        <dbReference type="Ensembl" id="ENSCSEP00000025910.1"/>
    </source>
</evidence>
<dbReference type="PRINTS" id="PR01407">
    <property type="entry name" value="BUTYPHLNCDUF"/>
</dbReference>
<evidence type="ECO:0000259" key="1">
    <source>
        <dbReference type="PROSITE" id="PS50188"/>
    </source>
</evidence>
<reference evidence="2" key="3">
    <citation type="submission" date="2025-09" db="UniProtKB">
        <authorList>
            <consortium name="Ensembl"/>
        </authorList>
    </citation>
    <scope>IDENTIFICATION</scope>
</reference>